<dbReference type="Gene3D" id="1.25.40.10">
    <property type="entry name" value="Tetratricopeptide repeat domain"/>
    <property type="match status" value="1"/>
</dbReference>
<dbReference type="GO" id="GO:0005697">
    <property type="term" value="C:telomerase holoenzyme complex"/>
    <property type="evidence" value="ECO:0007669"/>
    <property type="project" value="TreeGrafter"/>
</dbReference>
<feature type="compositionally biased region" description="Polar residues" evidence="2">
    <location>
        <begin position="466"/>
        <end position="489"/>
    </location>
</feature>
<dbReference type="GO" id="GO:0070034">
    <property type="term" value="F:telomerase RNA binding"/>
    <property type="evidence" value="ECO:0007669"/>
    <property type="project" value="TreeGrafter"/>
</dbReference>
<feature type="region of interest" description="Disordered" evidence="2">
    <location>
        <begin position="704"/>
        <end position="735"/>
    </location>
</feature>
<dbReference type="SUPFAM" id="SSF48452">
    <property type="entry name" value="TPR-like"/>
    <property type="match status" value="1"/>
</dbReference>
<dbReference type="PANTHER" id="PTHR15696">
    <property type="entry name" value="SMG-7 SUPPRESSOR WITH MORPHOLOGICAL EFFECT ON GENITALIA PROTEIN 7"/>
    <property type="match status" value="1"/>
</dbReference>
<dbReference type="AlphaFoldDB" id="A0A433SYJ1"/>
<dbReference type="InterPro" id="IPR018834">
    <property type="entry name" value="DNA/RNA-bd_Est1-type"/>
</dbReference>
<dbReference type="GO" id="GO:0000184">
    <property type="term" value="P:nuclear-transcribed mRNA catabolic process, nonsense-mediated decay"/>
    <property type="evidence" value="ECO:0007669"/>
    <property type="project" value="UniProtKB-KW"/>
</dbReference>
<organism evidence="5 6">
    <name type="scientific">Elysia chlorotica</name>
    <name type="common">Eastern emerald elysia</name>
    <name type="synonym">Sea slug</name>
    <dbReference type="NCBI Taxonomy" id="188477"/>
    <lineage>
        <taxon>Eukaryota</taxon>
        <taxon>Metazoa</taxon>
        <taxon>Spiralia</taxon>
        <taxon>Lophotrochozoa</taxon>
        <taxon>Mollusca</taxon>
        <taxon>Gastropoda</taxon>
        <taxon>Heterobranchia</taxon>
        <taxon>Euthyneura</taxon>
        <taxon>Panpulmonata</taxon>
        <taxon>Sacoglossa</taxon>
        <taxon>Placobranchoidea</taxon>
        <taxon>Plakobranchidae</taxon>
        <taxon>Elysia</taxon>
    </lineage>
</organism>
<dbReference type="InterPro" id="IPR045153">
    <property type="entry name" value="Est1/Ebs1-like"/>
</dbReference>
<evidence type="ECO:0000259" key="3">
    <source>
        <dbReference type="Pfam" id="PF10373"/>
    </source>
</evidence>
<dbReference type="EMBL" id="RQTK01000837">
    <property type="protein sequence ID" value="RUS74368.1"/>
    <property type="molecule type" value="Genomic_DNA"/>
</dbReference>
<protein>
    <recommendedName>
        <fullName evidence="7">PIN domain-containing protein</fullName>
    </recommendedName>
</protein>
<evidence type="ECO:0008006" key="7">
    <source>
        <dbReference type="Google" id="ProtNLM"/>
    </source>
</evidence>
<accession>A0A433SYJ1</accession>
<feature type="compositionally biased region" description="Low complexity" evidence="2">
    <location>
        <begin position="510"/>
        <end position="519"/>
    </location>
</feature>
<sequence>MKKRAELTNGSKSDTDRAKRVYRSALESIKCLDNINQEKKAYREVFKQDAVGLRNKLKDYCEQLMFFNPIEYGRKAEEVLWRKVFYDVIQVIKRSRNHVRHHSSVKTAYRTHLSAAAGYYQHLVFRLQREFSLRLAGVIDFHLLPDPRTGRRNDPSVIKTINPSIQEWAQRACHRCLICLGDISRYICDVDRMTVTTTPDRYYHQAFMLFPEIGMPHNQLGTLSGSRYSGCEAAYHYVRCLACEKPFDGARGNLTRLFEKNTKRFLELNKPQMRDLPPDEQRHQDMKRFFTRYLKLLEIFLGAPNNIDLSELQQLCQHTLQDFNLCMFYEPQPHTRDFGQDHSKRAWGVAAGEDCDLEEEDFVDPGDPGSFQYLDDGIVFKIVCCLICTIHLLDKNDSSNMTAATAFLLALFSHILNHVVIRLQASFEDRENPNKILIAGSSLSSEKLQRDDSSGSEDEGSRKTTQENLSTNGTTKSTETQKSKLSNLRNIRRRRRRRQLSDSSDEMSDMSEGSDLSEGNDADDRMISSDSEGDDLASFFGRGSDSDLSETEETGDSNLGRNTTNNANSGISHDHAKWPPSNKGLPNGGDMKRIWSNGIGNSCSNNALADAASSDSSSSLAHLSSKLFSSSLMFLGQDLAHPGVGPGVEGVGGSSVEDLLQDVANVSVPPGFNSSEEAKHVAEITEKLANFDIETDTETIFMQTDTEQEQKSETDDADNEQSSSSNAEKQEQEQRKLQQAIEVVQGEHMLSTVKIMCDWMQSQAPIIAVCAQSSHTLWQRLSVLLNFLPHENDIVQHELCWVQELQVIATQTRFSDWSQVFPLSEDMEMCQLPPLVDIHAQIDFTTRHRAKLTDVQETFLRVCCLRRFGYFLTTLGNIDFTYQPETAMFFGPSAATDPSSSGVPTNNQDSMEKMKDAESRRNQLMRDMAQLRLQAEVNELEGSLRSGEPVFPPYVLVDDATLCGHLSRVRDLVATARCILVIPLAVVDSLDMHKKDSPKAREAIRWLEAQLRKGNRYIRAQKPKETKATGQHAILKKRNRDTWYIMELLGCARYLAQQTGSFTGGSQNAQASVVAVVTGHEWLMAPPLNPVLQQVKVAAEQEGVMIDTIQEFGRRWKSVLQQQGDG</sequence>
<feature type="compositionally biased region" description="Polar residues" evidence="2">
    <location>
        <begin position="556"/>
        <end position="571"/>
    </location>
</feature>
<dbReference type="PANTHER" id="PTHR15696:SF7">
    <property type="entry name" value="NONSENSE-MEDIATED MRNA DECAY FACTOR"/>
    <property type="match status" value="1"/>
</dbReference>
<evidence type="ECO:0000256" key="2">
    <source>
        <dbReference type="SAM" id="MobiDB-lite"/>
    </source>
</evidence>
<feature type="compositionally biased region" description="Basic and acidic residues" evidence="2">
    <location>
        <begin position="447"/>
        <end position="465"/>
    </location>
</feature>
<feature type="region of interest" description="Disordered" evidence="2">
    <location>
        <begin position="893"/>
        <end position="913"/>
    </location>
</feature>
<keyword evidence="6" id="KW-1185">Reference proteome</keyword>
<dbReference type="GO" id="GO:0042162">
    <property type="term" value="F:telomeric DNA binding"/>
    <property type="evidence" value="ECO:0007669"/>
    <property type="project" value="TreeGrafter"/>
</dbReference>
<dbReference type="Pfam" id="PF10373">
    <property type="entry name" value="EST1_DNA_bind"/>
    <property type="match status" value="1"/>
</dbReference>
<evidence type="ECO:0000313" key="5">
    <source>
        <dbReference type="EMBL" id="RUS74368.1"/>
    </source>
</evidence>
<keyword evidence="1" id="KW-0866">Nonsense-mediated mRNA decay</keyword>
<dbReference type="InterPro" id="IPR019458">
    <property type="entry name" value="Est1-like_N"/>
</dbReference>
<proteinExistence type="predicted"/>
<name>A0A433SYJ1_ELYCH</name>
<dbReference type="OrthoDB" id="5920073at2759"/>
<feature type="domain" description="Telomerase activating protein Est1-like N-terminal" evidence="4">
    <location>
        <begin position="75"/>
        <end position="188"/>
    </location>
</feature>
<comment type="caution">
    <text evidence="5">The sequence shown here is derived from an EMBL/GenBank/DDBJ whole genome shotgun (WGS) entry which is preliminary data.</text>
</comment>
<feature type="region of interest" description="Disordered" evidence="2">
    <location>
        <begin position="438"/>
        <end position="590"/>
    </location>
</feature>
<feature type="compositionally biased region" description="Polar residues" evidence="2">
    <location>
        <begin position="896"/>
        <end position="909"/>
    </location>
</feature>
<gene>
    <name evidence="5" type="ORF">EGW08_017867</name>
</gene>
<evidence type="ECO:0000256" key="1">
    <source>
        <dbReference type="ARBA" id="ARBA00023161"/>
    </source>
</evidence>
<evidence type="ECO:0000313" key="6">
    <source>
        <dbReference type="Proteomes" id="UP000271974"/>
    </source>
</evidence>
<reference evidence="5 6" key="1">
    <citation type="submission" date="2019-01" db="EMBL/GenBank/DDBJ databases">
        <title>A draft genome assembly of the solar-powered sea slug Elysia chlorotica.</title>
        <authorList>
            <person name="Cai H."/>
            <person name="Li Q."/>
            <person name="Fang X."/>
            <person name="Li J."/>
            <person name="Curtis N.E."/>
            <person name="Altenburger A."/>
            <person name="Shibata T."/>
            <person name="Feng M."/>
            <person name="Maeda T."/>
            <person name="Schwartz J.A."/>
            <person name="Shigenobu S."/>
            <person name="Lundholm N."/>
            <person name="Nishiyama T."/>
            <person name="Yang H."/>
            <person name="Hasebe M."/>
            <person name="Li S."/>
            <person name="Pierce S.K."/>
            <person name="Wang J."/>
        </authorList>
    </citation>
    <scope>NUCLEOTIDE SEQUENCE [LARGE SCALE GENOMIC DNA]</scope>
    <source>
        <strain evidence="5">EC2010</strain>
        <tissue evidence="5">Whole organism of an adult</tissue>
    </source>
</reference>
<feature type="domain" description="DNA/RNA-binding" evidence="3">
    <location>
        <begin position="201"/>
        <end position="420"/>
    </location>
</feature>
<evidence type="ECO:0000259" key="4">
    <source>
        <dbReference type="Pfam" id="PF10374"/>
    </source>
</evidence>
<dbReference type="Pfam" id="PF10374">
    <property type="entry name" value="EST1"/>
    <property type="match status" value="1"/>
</dbReference>
<dbReference type="Proteomes" id="UP000271974">
    <property type="component" value="Unassembled WGS sequence"/>
</dbReference>
<dbReference type="CDD" id="cd09884">
    <property type="entry name" value="PIN_Smg5-like"/>
    <property type="match status" value="1"/>
</dbReference>
<dbReference type="InterPro" id="IPR011990">
    <property type="entry name" value="TPR-like_helical_dom_sf"/>
</dbReference>
<dbReference type="Gene3D" id="3.40.50.1010">
    <property type="entry name" value="5'-nuclease"/>
    <property type="match status" value="1"/>
</dbReference>
<dbReference type="STRING" id="188477.A0A433SYJ1"/>